<evidence type="ECO:0000256" key="7">
    <source>
        <dbReference type="ARBA" id="ARBA00022989"/>
    </source>
</evidence>
<protein>
    <recommendedName>
        <fullName evidence="11">Type II secretion system protein M</fullName>
    </recommendedName>
</protein>
<organism evidence="10">
    <name type="scientific">marine sediment metagenome</name>
    <dbReference type="NCBI Taxonomy" id="412755"/>
    <lineage>
        <taxon>unclassified sequences</taxon>
        <taxon>metagenomes</taxon>
        <taxon>ecological metagenomes</taxon>
    </lineage>
</organism>
<keyword evidence="5 9" id="KW-0812">Transmembrane</keyword>
<evidence type="ECO:0000256" key="1">
    <source>
        <dbReference type="ARBA" id="ARBA00004377"/>
    </source>
</evidence>
<evidence type="ECO:0000256" key="3">
    <source>
        <dbReference type="ARBA" id="ARBA00022475"/>
    </source>
</evidence>
<evidence type="ECO:0000256" key="5">
    <source>
        <dbReference type="ARBA" id="ARBA00022692"/>
    </source>
</evidence>
<dbReference type="GO" id="GO:0015628">
    <property type="term" value="P:protein secretion by the type II secretion system"/>
    <property type="evidence" value="ECO:0007669"/>
    <property type="project" value="InterPro"/>
</dbReference>
<gene>
    <name evidence="10" type="ORF">LCGC14_0857620</name>
</gene>
<dbReference type="Gene3D" id="3.30.1360.100">
    <property type="entry name" value="General secretion pathway protein M, EpsM"/>
    <property type="match status" value="1"/>
</dbReference>
<dbReference type="InterPro" id="IPR023229">
    <property type="entry name" value="T2SS_M_periplasmic_sf"/>
</dbReference>
<accession>A0A0F9P898</accession>
<feature type="transmembrane region" description="Helical" evidence="9">
    <location>
        <begin position="28"/>
        <end position="46"/>
    </location>
</feature>
<keyword evidence="4" id="KW-0997">Cell inner membrane</keyword>
<evidence type="ECO:0000256" key="2">
    <source>
        <dbReference type="ARBA" id="ARBA00022448"/>
    </source>
</evidence>
<reference evidence="10" key="1">
    <citation type="journal article" date="2015" name="Nature">
        <title>Complex archaea that bridge the gap between prokaryotes and eukaryotes.</title>
        <authorList>
            <person name="Spang A."/>
            <person name="Saw J.H."/>
            <person name="Jorgensen S.L."/>
            <person name="Zaremba-Niedzwiedzka K."/>
            <person name="Martijn J."/>
            <person name="Lind A.E."/>
            <person name="van Eijk R."/>
            <person name="Schleper C."/>
            <person name="Guy L."/>
            <person name="Ettema T.J."/>
        </authorList>
    </citation>
    <scope>NUCLEOTIDE SEQUENCE</scope>
</reference>
<keyword evidence="6" id="KW-0653">Protein transport</keyword>
<evidence type="ECO:0000256" key="8">
    <source>
        <dbReference type="ARBA" id="ARBA00023136"/>
    </source>
</evidence>
<dbReference type="AlphaFoldDB" id="A0A0F9P898"/>
<comment type="subcellular location">
    <subcellularLocation>
        <location evidence="1">Cell inner membrane</location>
        <topology evidence="1">Single-pass membrane protein</topology>
    </subcellularLocation>
</comment>
<dbReference type="InterPro" id="IPR007690">
    <property type="entry name" value="T2SS_GspM"/>
</dbReference>
<evidence type="ECO:0000256" key="4">
    <source>
        <dbReference type="ARBA" id="ARBA00022519"/>
    </source>
</evidence>
<evidence type="ECO:0000256" key="9">
    <source>
        <dbReference type="SAM" id="Phobius"/>
    </source>
</evidence>
<evidence type="ECO:0000313" key="10">
    <source>
        <dbReference type="EMBL" id="KKN28115.1"/>
    </source>
</evidence>
<proteinExistence type="predicted"/>
<dbReference type="SUPFAM" id="SSF103054">
    <property type="entry name" value="General secretion pathway protein M, EpsM"/>
    <property type="match status" value="1"/>
</dbReference>
<dbReference type="GO" id="GO:0005886">
    <property type="term" value="C:plasma membrane"/>
    <property type="evidence" value="ECO:0007669"/>
    <property type="project" value="UniProtKB-SubCell"/>
</dbReference>
<keyword evidence="8 9" id="KW-0472">Membrane</keyword>
<keyword evidence="3" id="KW-1003">Cell membrane</keyword>
<name>A0A0F9P898_9ZZZZ</name>
<comment type="caution">
    <text evidence="10">The sequence shown here is derived from an EMBL/GenBank/DDBJ whole genome shotgun (WGS) entry which is preliminary data.</text>
</comment>
<dbReference type="Pfam" id="PF04612">
    <property type="entry name" value="T2SSM"/>
    <property type="match status" value="1"/>
</dbReference>
<evidence type="ECO:0000256" key="6">
    <source>
        <dbReference type="ARBA" id="ARBA00022927"/>
    </source>
</evidence>
<dbReference type="PIRSF" id="PIRSF006291">
    <property type="entry name" value="GspM"/>
    <property type="match status" value="1"/>
</dbReference>
<dbReference type="GO" id="GO:0015627">
    <property type="term" value="C:type II protein secretion system complex"/>
    <property type="evidence" value="ECO:0007669"/>
    <property type="project" value="InterPro"/>
</dbReference>
<evidence type="ECO:0008006" key="11">
    <source>
        <dbReference type="Google" id="ProtNLM"/>
    </source>
</evidence>
<keyword evidence="7 9" id="KW-1133">Transmembrane helix</keyword>
<dbReference type="EMBL" id="LAZR01002587">
    <property type="protein sequence ID" value="KKN28115.1"/>
    <property type="molecule type" value="Genomic_DNA"/>
</dbReference>
<sequence>MLTKLKEQPSIGKWTAQYDQLPRRDQQALAVLAIAVFLGILYFAVWSPVTEFHNQAAASRENAAELAVWMQSNAPTIRRLGSSGADPSATAADIPADGRALMGLVTQSARESGLTLQRFEPSGDGAIRVWLEAVPYSDVAAWLEMLNGKHGVVIDQAALDRAGEPGRVSVRLTLAI</sequence>
<keyword evidence="2" id="KW-0813">Transport</keyword>